<comment type="subcellular location">
    <subcellularLocation>
        <location evidence="1">Cell membrane</location>
        <topology evidence="1">Multi-pass membrane protein</topology>
    </subcellularLocation>
</comment>
<feature type="transmembrane region" description="Helical" evidence="6">
    <location>
        <begin position="252"/>
        <end position="271"/>
    </location>
</feature>
<protein>
    <submittedName>
        <fullName evidence="8">Major facilitator superfamily permease</fullName>
    </submittedName>
</protein>
<keyword evidence="9" id="KW-1185">Reference proteome</keyword>
<dbReference type="PROSITE" id="PS50850">
    <property type="entry name" value="MFS"/>
    <property type="match status" value="1"/>
</dbReference>
<evidence type="ECO:0000256" key="2">
    <source>
        <dbReference type="ARBA" id="ARBA00022448"/>
    </source>
</evidence>
<feature type="domain" description="Major facilitator superfamily (MFS) profile" evidence="7">
    <location>
        <begin position="12"/>
        <end position="391"/>
    </location>
</feature>
<keyword evidence="5 6" id="KW-0472">Membrane</keyword>
<feature type="transmembrane region" description="Helical" evidence="6">
    <location>
        <begin position="219"/>
        <end position="240"/>
    </location>
</feature>
<feature type="transmembrane region" description="Helical" evidence="6">
    <location>
        <begin position="50"/>
        <end position="69"/>
    </location>
</feature>
<evidence type="ECO:0000256" key="3">
    <source>
        <dbReference type="ARBA" id="ARBA00022692"/>
    </source>
</evidence>
<reference evidence="8 9" key="1">
    <citation type="journal article" date="2015" name="Genome Announc.">
        <title>Expanding the biotechnology potential of lactobacilli through comparative genomics of 213 strains and associated genera.</title>
        <authorList>
            <person name="Sun Z."/>
            <person name="Harris H.M."/>
            <person name="McCann A."/>
            <person name="Guo C."/>
            <person name="Argimon S."/>
            <person name="Zhang W."/>
            <person name="Yang X."/>
            <person name="Jeffery I.B."/>
            <person name="Cooney J.C."/>
            <person name="Kagawa T.F."/>
            <person name="Liu W."/>
            <person name="Song Y."/>
            <person name="Salvetti E."/>
            <person name="Wrobel A."/>
            <person name="Rasinkangas P."/>
            <person name="Parkhill J."/>
            <person name="Rea M.C."/>
            <person name="O'Sullivan O."/>
            <person name="Ritari J."/>
            <person name="Douillard F.P."/>
            <person name="Paul Ross R."/>
            <person name="Yang R."/>
            <person name="Briner A.E."/>
            <person name="Felis G.E."/>
            <person name="de Vos W.M."/>
            <person name="Barrangou R."/>
            <person name="Klaenhammer T.R."/>
            <person name="Caufield P.W."/>
            <person name="Cui Y."/>
            <person name="Zhang H."/>
            <person name="O'Toole P.W."/>
        </authorList>
    </citation>
    <scope>NUCLEOTIDE SEQUENCE [LARGE SCALE GENOMIC DNA]</scope>
    <source>
        <strain evidence="8 9">DSM 20634</strain>
    </source>
</reference>
<dbReference type="OrthoDB" id="9815356at2"/>
<keyword evidence="2" id="KW-0813">Transport</keyword>
<dbReference type="CDD" id="cd17324">
    <property type="entry name" value="MFS_NepI_like"/>
    <property type="match status" value="1"/>
</dbReference>
<dbReference type="STRING" id="1423813.FC26_GL001299"/>
<feature type="transmembrane region" description="Helical" evidence="6">
    <location>
        <begin position="165"/>
        <end position="184"/>
    </location>
</feature>
<feature type="transmembrane region" description="Helical" evidence="6">
    <location>
        <begin position="76"/>
        <end position="95"/>
    </location>
</feature>
<evidence type="ECO:0000256" key="1">
    <source>
        <dbReference type="ARBA" id="ARBA00004651"/>
    </source>
</evidence>
<dbReference type="Proteomes" id="UP000051733">
    <property type="component" value="Unassembled WGS sequence"/>
</dbReference>
<dbReference type="Gene3D" id="1.20.1250.20">
    <property type="entry name" value="MFS general substrate transporter like domains"/>
    <property type="match status" value="1"/>
</dbReference>
<feature type="transmembrane region" description="Helical" evidence="6">
    <location>
        <begin position="283"/>
        <end position="311"/>
    </location>
</feature>
<dbReference type="PANTHER" id="PTHR42910:SF1">
    <property type="entry name" value="MAJOR FACILITATOR SUPERFAMILY (MFS) PROFILE DOMAIN-CONTAINING PROTEIN"/>
    <property type="match status" value="1"/>
</dbReference>
<dbReference type="PANTHER" id="PTHR42910">
    <property type="entry name" value="TRANSPORTER SCO4007-RELATED"/>
    <property type="match status" value="1"/>
</dbReference>
<keyword evidence="3 6" id="KW-0812">Transmembrane</keyword>
<dbReference type="RefSeq" id="WP_057778254.1">
    <property type="nucleotide sequence ID" value="NZ_AYYY01000020.1"/>
</dbReference>
<organism evidence="8 9">
    <name type="scientific">Paucilactobacillus vaccinostercus DSM 20634</name>
    <dbReference type="NCBI Taxonomy" id="1423813"/>
    <lineage>
        <taxon>Bacteria</taxon>
        <taxon>Bacillati</taxon>
        <taxon>Bacillota</taxon>
        <taxon>Bacilli</taxon>
        <taxon>Lactobacillales</taxon>
        <taxon>Lactobacillaceae</taxon>
        <taxon>Paucilactobacillus</taxon>
    </lineage>
</organism>
<gene>
    <name evidence="8" type="ORF">FC26_GL001299</name>
</gene>
<proteinExistence type="predicted"/>
<dbReference type="InterPro" id="IPR036259">
    <property type="entry name" value="MFS_trans_sf"/>
</dbReference>
<name>A0A0R2A590_9LACO</name>
<dbReference type="GO" id="GO:0005886">
    <property type="term" value="C:plasma membrane"/>
    <property type="evidence" value="ECO:0007669"/>
    <property type="project" value="UniProtKB-SubCell"/>
</dbReference>
<dbReference type="InterPro" id="IPR020846">
    <property type="entry name" value="MFS_dom"/>
</dbReference>
<evidence type="ECO:0000313" key="9">
    <source>
        <dbReference type="Proteomes" id="UP000051733"/>
    </source>
</evidence>
<dbReference type="Pfam" id="PF07690">
    <property type="entry name" value="MFS_1"/>
    <property type="match status" value="2"/>
</dbReference>
<dbReference type="EMBL" id="AYYY01000020">
    <property type="protein sequence ID" value="KRM61855.1"/>
    <property type="molecule type" value="Genomic_DNA"/>
</dbReference>
<dbReference type="AlphaFoldDB" id="A0A0R2A590"/>
<evidence type="ECO:0000259" key="7">
    <source>
        <dbReference type="PROSITE" id="PS50850"/>
    </source>
</evidence>
<evidence type="ECO:0000256" key="6">
    <source>
        <dbReference type="SAM" id="Phobius"/>
    </source>
</evidence>
<feature type="transmembrane region" description="Helical" evidence="6">
    <location>
        <begin position="101"/>
        <end position="123"/>
    </location>
</feature>
<dbReference type="GO" id="GO:0022857">
    <property type="term" value="F:transmembrane transporter activity"/>
    <property type="evidence" value="ECO:0007669"/>
    <property type="project" value="InterPro"/>
</dbReference>
<evidence type="ECO:0000256" key="5">
    <source>
        <dbReference type="ARBA" id="ARBA00023136"/>
    </source>
</evidence>
<feature type="transmembrane region" description="Helical" evidence="6">
    <location>
        <begin position="135"/>
        <end position="153"/>
    </location>
</feature>
<accession>A0A0R2A590</accession>
<keyword evidence="4 6" id="KW-1133">Transmembrane helix</keyword>
<dbReference type="SUPFAM" id="SSF103473">
    <property type="entry name" value="MFS general substrate transporter"/>
    <property type="match status" value="1"/>
</dbReference>
<dbReference type="PATRIC" id="fig|1423813.3.peg.1323"/>
<sequence>MDSQPVGLSRKTVLLLAIATGIIVANLNYIQPIEGLIAHHFAISKAHVGVIATLSQLGYALGLLLIVPLGDIFDRYHLIQFMMGLSILSLLAAFWSPNVLVFTVAAGLIGVTSVAAQIIIPYVAYLSPGIHQGRVLGTVLSGLLTGVLLSRSFSGILGSLMSWQLVYLLAAIFSLVLLGILHRYMPRDPRGHQHRSYGSVIGSLPHLFISQRYLQSAALNGLCLFGVSNVLWSTLAFYLAHQYHWGSSIAGVLGLLGVTGVLFAPIIGQLVDKYSPRLTIGLSWLFSALAFVIFWLVGQVLVGLIVGIVLLDLGTQFSQVSNQAIVQSLDREASSRNNSIFMFSYFLGGSLGTFCSTWAWSHYGWHGVCLVAVGFLIIALLGHWIMKEPKQLHRLDVDE</sequence>
<feature type="transmembrane region" description="Helical" evidence="6">
    <location>
        <begin position="365"/>
        <end position="385"/>
    </location>
</feature>
<feature type="transmembrane region" description="Helical" evidence="6">
    <location>
        <begin position="12"/>
        <end position="30"/>
    </location>
</feature>
<evidence type="ECO:0000256" key="4">
    <source>
        <dbReference type="ARBA" id="ARBA00022989"/>
    </source>
</evidence>
<comment type="caution">
    <text evidence="8">The sequence shown here is derived from an EMBL/GenBank/DDBJ whole genome shotgun (WGS) entry which is preliminary data.</text>
</comment>
<dbReference type="InterPro" id="IPR011701">
    <property type="entry name" value="MFS"/>
</dbReference>
<evidence type="ECO:0000313" key="8">
    <source>
        <dbReference type="EMBL" id="KRM61855.1"/>
    </source>
</evidence>